<dbReference type="Gene3D" id="3.10.450.50">
    <property type="match status" value="1"/>
</dbReference>
<feature type="domain" description="SnoaL-like" evidence="1">
    <location>
        <begin position="18"/>
        <end position="112"/>
    </location>
</feature>
<organism evidence="2 3">
    <name type="scientific">Flavobacterium aureirubrum</name>
    <dbReference type="NCBI Taxonomy" id="3133147"/>
    <lineage>
        <taxon>Bacteria</taxon>
        <taxon>Pseudomonadati</taxon>
        <taxon>Bacteroidota</taxon>
        <taxon>Flavobacteriia</taxon>
        <taxon>Flavobacteriales</taxon>
        <taxon>Flavobacteriaceae</taxon>
        <taxon>Flavobacterium</taxon>
    </lineage>
</organism>
<dbReference type="EMBL" id="JBCGDO010000016">
    <property type="protein sequence ID" value="MEM0543275.1"/>
    <property type="molecule type" value="Genomic_DNA"/>
</dbReference>
<dbReference type="InterPro" id="IPR037401">
    <property type="entry name" value="SnoaL-like"/>
</dbReference>
<proteinExistence type="predicted"/>
<protein>
    <submittedName>
        <fullName evidence="2">Nuclear transport factor 2 family protein</fullName>
    </submittedName>
</protein>
<dbReference type="RefSeq" id="WP_342696472.1">
    <property type="nucleotide sequence ID" value="NZ_JBCGDO010000016.1"/>
</dbReference>
<evidence type="ECO:0000313" key="2">
    <source>
        <dbReference type="EMBL" id="MEM0543275.1"/>
    </source>
</evidence>
<dbReference type="Pfam" id="PF12680">
    <property type="entry name" value="SnoaL_2"/>
    <property type="match status" value="1"/>
</dbReference>
<keyword evidence="3" id="KW-1185">Reference proteome</keyword>
<name>A0ABU9N9P5_9FLAO</name>
<dbReference type="Proteomes" id="UP001460072">
    <property type="component" value="Unassembled WGS sequence"/>
</dbReference>
<accession>A0ABU9N9P5</accession>
<dbReference type="InterPro" id="IPR032710">
    <property type="entry name" value="NTF2-like_dom_sf"/>
</dbReference>
<gene>
    <name evidence="2" type="ORF">WFZ85_11660</name>
</gene>
<dbReference type="SUPFAM" id="SSF54427">
    <property type="entry name" value="NTF2-like"/>
    <property type="match status" value="1"/>
</dbReference>
<reference evidence="2 3" key="1">
    <citation type="submission" date="2024-03" db="EMBL/GenBank/DDBJ databases">
        <title>Two novel species of the genus Flavobacterium exhibiting potentially degradation of complex polysaccharides.</title>
        <authorList>
            <person name="Lian X."/>
        </authorList>
    </citation>
    <scope>NUCLEOTIDE SEQUENCE [LARGE SCALE GENOMIC DNA]</scope>
    <source>
        <strain evidence="3">j3</strain>
    </source>
</reference>
<comment type="caution">
    <text evidence="2">The sequence shown here is derived from an EMBL/GenBank/DDBJ whole genome shotgun (WGS) entry which is preliminary data.</text>
</comment>
<evidence type="ECO:0000259" key="1">
    <source>
        <dbReference type="Pfam" id="PF12680"/>
    </source>
</evidence>
<sequence length="119" mass="14022">MSAKQIVQNFYKSDVLLDVKKVADFLHPDVVLEWHSSKGYHKLKRDQIIDLSTELSKAYIRSKARISHILVKGNSVSLRYAHYVKTIENPREEMLLAHFMVIWEVKDDKLYRGYQMSQL</sequence>
<evidence type="ECO:0000313" key="3">
    <source>
        <dbReference type="Proteomes" id="UP001460072"/>
    </source>
</evidence>